<sequence>MTSRCSMEAPSSRFLARVFLCFFLSFNYYYDVTKETIYYKKGVTAKEKS</sequence>
<gene>
    <name evidence="2" type="ORF">DFP95_109150</name>
</gene>
<dbReference type="EMBL" id="QRDY01000009">
    <property type="protein sequence ID" value="RED58113.1"/>
    <property type="molecule type" value="Genomic_DNA"/>
</dbReference>
<keyword evidence="1" id="KW-0812">Transmembrane</keyword>
<reference evidence="2 3" key="1">
    <citation type="submission" date="2018-07" db="EMBL/GenBank/DDBJ databases">
        <title>Genomic Encyclopedia of Type Strains, Phase III (KMG-III): the genomes of soil and plant-associated and newly described type strains.</title>
        <authorList>
            <person name="Whitman W."/>
        </authorList>
    </citation>
    <scope>NUCLEOTIDE SEQUENCE [LARGE SCALE GENOMIC DNA]</scope>
    <source>
        <strain evidence="2 3">CECT 8236</strain>
    </source>
</reference>
<keyword evidence="3" id="KW-1185">Reference proteome</keyword>
<evidence type="ECO:0000313" key="2">
    <source>
        <dbReference type="EMBL" id="RED58113.1"/>
    </source>
</evidence>
<dbReference type="AlphaFoldDB" id="A0A3D9I8M6"/>
<name>A0A3D9I8M6_9BACL</name>
<keyword evidence="1" id="KW-0472">Membrane</keyword>
<organism evidence="2 3">
    <name type="scientific">Cohnella lupini</name>
    <dbReference type="NCBI Taxonomy" id="1294267"/>
    <lineage>
        <taxon>Bacteria</taxon>
        <taxon>Bacillati</taxon>
        <taxon>Bacillota</taxon>
        <taxon>Bacilli</taxon>
        <taxon>Bacillales</taxon>
        <taxon>Paenibacillaceae</taxon>
        <taxon>Cohnella</taxon>
    </lineage>
</organism>
<evidence type="ECO:0000256" key="1">
    <source>
        <dbReference type="SAM" id="Phobius"/>
    </source>
</evidence>
<accession>A0A3D9I8M6</accession>
<proteinExistence type="predicted"/>
<evidence type="ECO:0000313" key="3">
    <source>
        <dbReference type="Proteomes" id="UP000256869"/>
    </source>
</evidence>
<comment type="caution">
    <text evidence="2">The sequence shown here is derived from an EMBL/GenBank/DDBJ whole genome shotgun (WGS) entry which is preliminary data.</text>
</comment>
<keyword evidence="1" id="KW-1133">Transmembrane helix</keyword>
<protein>
    <submittedName>
        <fullName evidence="2">Uncharacterized protein</fullName>
    </submittedName>
</protein>
<dbReference type="Proteomes" id="UP000256869">
    <property type="component" value="Unassembled WGS sequence"/>
</dbReference>
<feature type="transmembrane region" description="Helical" evidence="1">
    <location>
        <begin position="12"/>
        <end position="30"/>
    </location>
</feature>